<dbReference type="PANTHER" id="PTHR33375">
    <property type="entry name" value="CHROMOSOME-PARTITIONING PROTEIN PARB-RELATED"/>
    <property type="match status" value="1"/>
</dbReference>
<dbReference type="Gene3D" id="1.10.10.2830">
    <property type="match status" value="1"/>
</dbReference>
<dbReference type="Pfam" id="PF17762">
    <property type="entry name" value="HTH_ParB"/>
    <property type="match status" value="1"/>
</dbReference>
<dbReference type="STRING" id="1069081.SAMN05660197_1770"/>
<dbReference type="InterPro" id="IPR003115">
    <property type="entry name" value="ParB_N"/>
</dbReference>
<sequence length="278" mass="31789">MAKKKSLGRGLGAILGEVAEAYEKEVPQSEVVEIAIDEIRKNPYQPRRKFDEDSLQELASSIREHGLLQPIVVIEDLDGYMLIAGERRLRACKLAGFEKIKAVVAKIDKNRYREFALIENIQRENLHPLELAYAYKELLEEYGITHEELADIVKKSRVHITNTLRLLSLGTYAKEALEKGKISAGHAKILVGLDEKDQKILVDSIIGQKLSVRETEKLAQKKKKNVTKSDNVKISELDFQDLKKHLRKSGFRVKTSKNRVVLEFVSQEDVDKFMQYFL</sequence>
<keyword evidence="2" id="KW-0159">Chromosome partition</keyword>
<proteinExistence type="inferred from homology"/>
<dbReference type="InterPro" id="IPR004437">
    <property type="entry name" value="ParB/RepB/Spo0J"/>
</dbReference>
<protein>
    <submittedName>
        <fullName evidence="5">Chromosome partitioning protein, ParB family</fullName>
    </submittedName>
</protein>
<dbReference type="OrthoDB" id="9802051at2"/>
<evidence type="ECO:0000259" key="4">
    <source>
        <dbReference type="SMART" id="SM00470"/>
    </source>
</evidence>
<dbReference type="AlphaFoldDB" id="A0A1W1WUE1"/>
<gene>
    <name evidence="5" type="ORF">SAMN05660197_1770</name>
</gene>
<feature type="domain" description="ParB-like N-terminal" evidence="4">
    <location>
        <begin position="32"/>
        <end position="121"/>
    </location>
</feature>
<dbReference type="RefSeq" id="WP_084276277.1">
    <property type="nucleotide sequence ID" value="NZ_AP026671.1"/>
</dbReference>
<dbReference type="GO" id="GO:0045881">
    <property type="term" value="P:positive regulation of sporulation resulting in formation of a cellular spore"/>
    <property type="evidence" value="ECO:0007669"/>
    <property type="project" value="TreeGrafter"/>
</dbReference>
<dbReference type="FunFam" id="1.10.10.2830:FF:000001">
    <property type="entry name" value="Chromosome partitioning protein ParB"/>
    <property type="match status" value="1"/>
</dbReference>
<evidence type="ECO:0000256" key="1">
    <source>
        <dbReference type="ARBA" id="ARBA00006295"/>
    </source>
</evidence>
<dbReference type="GO" id="GO:0007059">
    <property type="term" value="P:chromosome segregation"/>
    <property type="evidence" value="ECO:0007669"/>
    <property type="project" value="UniProtKB-KW"/>
</dbReference>
<dbReference type="FunFam" id="3.90.1530.30:FF:000001">
    <property type="entry name" value="Chromosome partitioning protein ParB"/>
    <property type="match status" value="1"/>
</dbReference>
<dbReference type="InterPro" id="IPR050336">
    <property type="entry name" value="Chromosome_partition/occlusion"/>
</dbReference>
<reference evidence="6" key="1">
    <citation type="submission" date="2017-04" db="EMBL/GenBank/DDBJ databases">
        <authorList>
            <person name="Varghese N."/>
            <person name="Submissions S."/>
        </authorList>
    </citation>
    <scope>NUCLEOTIDE SEQUENCE [LARGE SCALE GENOMIC DNA]</scope>
    <source>
        <strain evidence="6">DSM 16512</strain>
    </source>
</reference>
<evidence type="ECO:0000256" key="3">
    <source>
        <dbReference type="ARBA" id="ARBA00023125"/>
    </source>
</evidence>
<dbReference type="SUPFAM" id="SSF110849">
    <property type="entry name" value="ParB/Sulfiredoxin"/>
    <property type="match status" value="1"/>
</dbReference>
<accession>A0A1W1WUE1</accession>
<dbReference type="Gene3D" id="3.90.1530.30">
    <property type="match status" value="1"/>
</dbReference>
<evidence type="ECO:0000313" key="5">
    <source>
        <dbReference type="EMBL" id="SMC09944.1"/>
    </source>
</evidence>
<dbReference type="Proteomes" id="UP000192602">
    <property type="component" value="Unassembled WGS sequence"/>
</dbReference>
<evidence type="ECO:0000256" key="2">
    <source>
        <dbReference type="ARBA" id="ARBA00022829"/>
    </source>
</evidence>
<dbReference type="InterPro" id="IPR036086">
    <property type="entry name" value="ParB/Sulfiredoxin_sf"/>
</dbReference>
<dbReference type="CDD" id="cd16393">
    <property type="entry name" value="SPO0J_N"/>
    <property type="match status" value="1"/>
</dbReference>
<dbReference type="SMART" id="SM00470">
    <property type="entry name" value="ParB"/>
    <property type="match status" value="1"/>
</dbReference>
<dbReference type="Pfam" id="PF02195">
    <property type="entry name" value="ParB_N"/>
    <property type="match status" value="1"/>
</dbReference>
<dbReference type="GO" id="GO:0005694">
    <property type="term" value="C:chromosome"/>
    <property type="evidence" value="ECO:0007669"/>
    <property type="project" value="TreeGrafter"/>
</dbReference>
<dbReference type="EMBL" id="FWWZ01000001">
    <property type="protein sequence ID" value="SMC09944.1"/>
    <property type="molecule type" value="Genomic_DNA"/>
</dbReference>
<dbReference type="GO" id="GO:0003677">
    <property type="term" value="F:DNA binding"/>
    <property type="evidence" value="ECO:0007669"/>
    <property type="project" value="UniProtKB-KW"/>
</dbReference>
<dbReference type="NCBIfam" id="TIGR00180">
    <property type="entry name" value="parB_part"/>
    <property type="match status" value="1"/>
</dbReference>
<evidence type="ECO:0000313" key="6">
    <source>
        <dbReference type="Proteomes" id="UP000192602"/>
    </source>
</evidence>
<name>A0A1W1WUE1_9BACT</name>
<keyword evidence="6" id="KW-1185">Reference proteome</keyword>
<dbReference type="InterPro" id="IPR041468">
    <property type="entry name" value="HTH_ParB/Spo0J"/>
</dbReference>
<dbReference type="PANTHER" id="PTHR33375:SF1">
    <property type="entry name" value="CHROMOSOME-PARTITIONING PROTEIN PARB-RELATED"/>
    <property type="match status" value="1"/>
</dbReference>
<comment type="similarity">
    <text evidence="1">Belongs to the ParB family.</text>
</comment>
<keyword evidence="3" id="KW-0238">DNA-binding</keyword>
<organism evidence="5 6">
    <name type="scientific">Nitratiruptor tergarcus DSM 16512</name>
    <dbReference type="NCBI Taxonomy" id="1069081"/>
    <lineage>
        <taxon>Bacteria</taxon>
        <taxon>Pseudomonadati</taxon>
        <taxon>Campylobacterota</taxon>
        <taxon>Epsilonproteobacteria</taxon>
        <taxon>Nautiliales</taxon>
        <taxon>Nitratiruptoraceae</taxon>
        <taxon>Nitratiruptor</taxon>
    </lineage>
</organism>